<keyword evidence="3" id="KW-1185">Reference proteome</keyword>
<dbReference type="AlphaFoldDB" id="A0LLT7"/>
<gene>
    <name evidence="2" type="ordered locus">Sfum_2711</name>
</gene>
<dbReference type="KEGG" id="sfu:Sfum_2711"/>
<protein>
    <submittedName>
        <fullName evidence="2">Uncharacterized protein</fullName>
    </submittedName>
</protein>
<dbReference type="EMBL" id="CP000478">
    <property type="protein sequence ID" value="ABK18389.1"/>
    <property type="molecule type" value="Genomic_DNA"/>
</dbReference>
<dbReference type="HOGENOM" id="CLU_2095667_0_0_7"/>
<dbReference type="InParanoid" id="A0LLT7"/>
<reference evidence="2 3" key="1">
    <citation type="submission" date="2006-10" db="EMBL/GenBank/DDBJ databases">
        <title>Complete sequence of Syntrophobacter fumaroxidans MPOB.</title>
        <authorList>
            <consortium name="US DOE Joint Genome Institute"/>
            <person name="Copeland A."/>
            <person name="Lucas S."/>
            <person name="Lapidus A."/>
            <person name="Barry K."/>
            <person name="Detter J.C."/>
            <person name="Glavina del Rio T."/>
            <person name="Hammon N."/>
            <person name="Israni S."/>
            <person name="Pitluck S."/>
            <person name="Goltsman E.G."/>
            <person name="Martinez M."/>
            <person name="Schmutz J."/>
            <person name="Larimer F."/>
            <person name="Land M."/>
            <person name="Hauser L."/>
            <person name="Kyrpides N."/>
            <person name="Kim E."/>
            <person name="Boone D.R."/>
            <person name="Brockman F."/>
            <person name="Culley D."/>
            <person name="Ferry J."/>
            <person name="Gunsalus R."/>
            <person name="McInerney M.J."/>
            <person name="Morrison M."/>
            <person name="Plugge C."/>
            <person name="Rohlin L."/>
            <person name="Scholten J."/>
            <person name="Sieber J."/>
            <person name="Stams A.J.M."/>
            <person name="Worm P."/>
            <person name="Henstra A.M."/>
            <person name="Richardson P."/>
        </authorList>
    </citation>
    <scope>NUCLEOTIDE SEQUENCE [LARGE SCALE GENOMIC DNA]</scope>
    <source>
        <strain evidence="3">DSM 10017 / MPOB</strain>
    </source>
</reference>
<organism evidence="2 3">
    <name type="scientific">Syntrophobacter fumaroxidans (strain DSM 10017 / MPOB)</name>
    <dbReference type="NCBI Taxonomy" id="335543"/>
    <lineage>
        <taxon>Bacteria</taxon>
        <taxon>Pseudomonadati</taxon>
        <taxon>Thermodesulfobacteriota</taxon>
        <taxon>Syntrophobacteria</taxon>
        <taxon>Syntrophobacterales</taxon>
        <taxon>Syntrophobacteraceae</taxon>
        <taxon>Syntrophobacter</taxon>
    </lineage>
</organism>
<sequence>MVWSVDRQVMQPPKRSQENLPAFHEIRVSTHGNRRSPESGFWPQIAGGLLPGRAGPAVHVPVGIVSAAKGLQDAQRHQGAFEAWRKNCGFLESGSIYWILQWKLVIGAKWSEWRGW</sequence>
<evidence type="ECO:0000313" key="3">
    <source>
        <dbReference type="Proteomes" id="UP000001784"/>
    </source>
</evidence>
<name>A0LLT7_SYNFM</name>
<accession>A0LLT7</accession>
<evidence type="ECO:0000313" key="2">
    <source>
        <dbReference type="EMBL" id="ABK18389.1"/>
    </source>
</evidence>
<proteinExistence type="predicted"/>
<feature type="region of interest" description="Disordered" evidence="1">
    <location>
        <begin position="1"/>
        <end position="22"/>
    </location>
</feature>
<evidence type="ECO:0000256" key="1">
    <source>
        <dbReference type="SAM" id="MobiDB-lite"/>
    </source>
</evidence>
<dbReference type="Proteomes" id="UP000001784">
    <property type="component" value="Chromosome"/>
</dbReference>